<dbReference type="EMBL" id="JAAARO010000015">
    <property type="protein sequence ID" value="KAF5734905.1"/>
    <property type="molecule type" value="Genomic_DNA"/>
</dbReference>
<reference evidence="1 2" key="1">
    <citation type="journal article" date="2020" name="Nat. Commun.">
        <title>Genome of Tripterygium wilfordii and identification of cytochrome P450 involved in triptolide biosynthesis.</title>
        <authorList>
            <person name="Tu L."/>
            <person name="Su P."/>
            <person name="Zhang Z."/>
            <person name="Gao L."/>
            <person name="Wang J."/>
            <person name="Hu T."/>
            <person name="Zhou J."/>
            <person name="Zhang Y."/>
            <person name="Zhao Y."/>
            <person name="Liu Y."/>
            <person name="Song Y."/>
            <person name="Tong Y."/>
            <person name="Lu Y."/>
            <person name="Yang J."/>
            <person name="Xu C."/>
            <person name="Jia M."/>
            <person name="Peters R.J."/>
            <person name="Huang L."/>
            <person name="Gao W."/>
        </authorList>
    </citation>
    <scope>NUCLEOTIDE SEQUENCE [LARGE SCALE GENOMIC DNA]</scope>
    <source>
        <strain evidence="2">cv. XIE 37</strain>
        <tissue evidence="1">Leaf</tissue>
    </source>
</reference>
<name>A0A7J7CLF7_TRIWF</name>
<dbReference type="InParanoid" id="A0A7J7CLF7"/>
<sequence>MYGIDVATAQCSCGGEDDIMPEYIIEELPCAFTGYTLLHLSRALINTVLLHSLFLSMELMVREMFAVLESLVCPFQGDLLRAIT</sequence>
<accession>A0A7J7CLF7</accession>
<comment type="caution">
    <text evidence="1">The sequence shown here is derived from an EMBL/GenBank/DDBJ whole genome shotgun (WGS) entry which is preliminary data.</text>
</comment>
<proteinExistence type="predicted"/>
<evidence type="ECO:0000313" key="1">
    <source>
        <dbReference type="EMBL" id="KAF5734905.1"/>
    </source>
</evidence>
<protein>
    <submittedName>
        <fullName evidence="1">Uncharacterized protein</fullName>
    </submittedName>
</protein>
<dbReference type="Proteomes" id="UP000593562">
    <property type="component" value="Unassembled WGS sequence"/>
</dbReference>
<dbReference type="AlphaFoldDB" id="A0A7J7CLF7"/>
<organism evidence="1 2">
    <name type="scientific">Tripterygium wilfordii</name>
    <name type="common">Thunder God vine</name>
    <dbReference type="NCBI Taxonomy" id="458696"/>
    <lineage>
        <taxon>Eukaryota</taxon>
        <taxon>Viridiplantae</taxon>
        <taxon>Streptophyta</taxon>
        <taxon>Embryophyta</taxon>
        <taxon>Tracheophyta</taxon>
        <taxon>Spermatophyta</taxon>
        <taxon>Magnoliopsida</taxon>
        <taxon>eudicotyledons</taxon>
        <taxon>Gunneridae</taxon>
        <taxon>Pentapetalae</taxon>
        <taxon>rosids</taxon>
        <taxon>fabids</taxon>
        <taxon>Celastrales</taxon>
        <taxon>Celastraceae</taxon>
        <taxon>Tripterygium</taxon>
    </lineage>
</organism>
<keyword evidence="2" id="KW-1185">Reference proteome</keyword>
<evidence type="ECO:0000313" key="2">
    <source>
        <dbReference type="Proteomes" id="UP000593562"/>
    </source>
</evidence>
<gene>
    <name evidence="1" type="ORF">HS088_TW15G00402</name>
</gene>